<proteinExistence type="predicted"/>
<evidence type="ECO:0000259" key="3">
    <source>
        <dbReference type="PROSITE" id="PS51186"/>
    </source>
</evidence>
<organism evidence="4 5">
    <name type="scientific">Bhargavaea beijingensis</name>
    <dbReference type="NCBI Taxonomy" id="426756"/>
    <lineage>
        <taxon>Bacteria</taxon>
        <taxon>Bacillati</taxon>
        <taxon>Bacillota</taxon>
        <taxon>Bacilli</taxon>
        <taxon>Bacillales</taxon>
        <taxon>Caryophanaceae</taxon>
        <taxon>Bhargavaea</taxon>
    </lineage>
</organism>
<dbReference type="GO" id="GO:0005737">
    <property type="term" value="C:cytoplasm"/>
    <property type="evidence" value="ECO:0007669"/>
    <property type="project" value="TreeGrafter"/>
</dbReference>
<dbReference type="PANTHER" id="PTHR43626">
    <property type="entry name" value="ACYL-COA N-ACYLTRANSFERASE"/>
    <property type="match status" value="1"/>
</dbReference>
<evidence type="ECO:0000313" key="5">
    <source>
        <dbReference type="Proteomes" id="UP000198823"/>
    </source>
</evidence>
<sequence length="139" mass="15673">MEMEYRTDTDGITAGMLEGFFAGWPDPPSEETHLRLLRNSSHKVVAVDRKAGRAVGFITAVSDGVLSAYIPLLEVLPEYQGIGIGRELVRRMTGELNHLYMIDVCCDDDVVPFYERFGMHRTNGMIVRNYSRQSGKVME</sequence>
<dbReference type="PANTHER" id="PTHR43626:SF4">
    <property type="entry name" value="GCN5-RELATED N-ACETYLTRANSFERASE 2, CHLOROPLASTIC"/>
    <property type="match status" value="1"/>
</dbReference>
<keyword evidence="2" id="KW-0012">Acyltransferase</keyword>
<evidence type="ECO:0000256" key="1">
    <source>
        <dbReference type="ARBA" id="ARBA00022679"/>
    </source>
</evidence>
<evidence type="ECO:0000256" key="2">
    <source>
        <dbReference type="ARBA" id="ARBA00023315"/>
    </source>
</evidence>
<dbReference type="InterPro" id="IPR045039">
    <property type="entry name" value="NSI-like"/>
</dbReference>
<dbReference type="InterPro" id="IPR000182">
    <property type="entry name" value="GNAT_dom"/>
</dbReference>
<dbReference type="CDD" id="cd04301">
    <property type="entry name" value="NAT_SF"/>
    <property type="match status" value="1"/>
</dbReference>
<dbReference type="Gene3D" id="3.40.630.30">
    <property type="match status" value="1"/>
</dbReference>
<evidence type="ECO:0000313" key="4">
    <source>
        <dbReference type="EMBL" id="SDE91182.1"/>
    </source>
</evidence>
<dbReference type="GO" id="GO:0008080">
    <property type="term" value="F:N-acetyltransferase activity"/>
    <property type="evidence" value="ECO:0007669"/>
    <property type="project" value="InterPro"/>
</dbReference>
<accession>A0A1G7GSR2</accession>
<keyword evidence="1 4" id="KW-0808">Transferase</keyword>
<dbReference type="EMBL" id="FNAR01000029">
    <property type="protein sequence ID" value="SDE91182.1"/>
    <property type="molecule type" value="Genomic_DNA"/>
</dbReference>
<dbReference type="AlphaFoldDB" id="A0A1G7GSR2"/>
<name>A0A1G7GSR2_9BACL</name>
<dbReference type="Pfam" id="PF00583">
    <property type="entry name" value="Acetyltransf_1"/>
    <property type="match status" value="1"/>
</dbReference>
<reference evidence="4 5" key="1">
    <citation type="submission" date="2016-10" db="EMBL/GenBank/DDBJ databases">
        <authorList>
            <person name="de Groot N.N."/>
        </authorList>
    </citation>
    <scope>NUCLEOTIDE SEQUENCE [LARGE SCALE GENOMIC DNA]</scope>
    <source>
        <strain evidence="4 5">CGMCC 1.6762</strain>
    </source>
</reference>
<protein>
    <submittedName>
        <fullName evidence="4">Acetyltransferase (GNAT) family protein</fullName>
    </submittedName>
</protein>
<gene>
    <name evidence="4" type="ORF">SAMN04488126_12912</name>
</gene>
<dbReference type="STRING" id="426756.SAMN04488126_12912"/>
<dbReference type="InterPro" id="IPR016181">
    <property type="entry name" value="Acyl_CoA_acyltransferase"/>
</dbReference>
<dbReference type="SUPFAM" id="SSF55729">
    <property type="entry name" value="Acyl-CoA N-acyltransferases (Nat)"/>
    <property type="match status" value="1"/>
</dbReference>
<dbReference type="PROSITE" id="PS51186">
    <property type="entry name" value="GNAT"/>
    <property type="match status" value="1"/>
</dbReference>
<feature type="domain" description="N-acetyltransferase" evidence="3">
    <location>
        <begin position="3"/>
        <end position="139"/>
    </location>
</feature>
<dbReference type="Proteomes" id="UP000198823">
    <property type="component" value="Unassembled WGS sequence"/>
</dbReference>